<dbReference type="Gene3D" id="3.40.710.10">
    <property type="entry name" value="DD-peptidase/beta-lactamase superfamily"/>
    <property type="match status" value="1"/>
</dbReference>
<proteinExistence type="predicted"/>
<feature type="region of interest" description="Disordered" evidence="1">
    <location>
        <begin position="80"/>
        <end position="135"/>
    </location>
</feature>
<gene>
    <name evidence="2" type="primary">mrcB_1</name>
    <name evidence="2" type="ORF">NCTC9617_05209</name>
</gene>
<evidence type="ECO:0000313" key="2">
    <source>
        <dbReference type="EMBL" id="STW48604.1"/>
    </source>
</evidence>
<organism evidence="2 3">
    <name type="scientific">Klebsiella pneumoniae</name>
    <dbReference type="NCBI Taxonomy" id="573"/>
    <lineage>
        <taxon>Bacteria</taxon>
        <taxon>Pseudomonadati</taxon>
        <taxon>Pseudomonadota</taxon>
        <taxon>Gammaproteobacteria</taxon>
        <taxon>Enterobacterales</taxon>
        <taxon>Enterobacteriaceae</taxon>
        <taxon>Klebsiella/Raoultella group</taxon>
        <taxon>Klebsiella</taxon>
        <taxon>Klebsiella pneumoniae complex</taxon>
    </lineage>
</organism>
<dbReference type="InterPro" id="IPR012338">
    <property type="entry name" value="Beta-lactam/transpept-like"/>
</dbReference>
<reference evidence="2 3" key="1">
    <citation type="submission" date="2018-06" db="EMBL/GenBank/DDBJ databases">
        <authorList>
            <consortium name="Pathogen Informatics"/>
            <person name="Doyle S."/>
        </authorList>
    </citation>
    <scope>NUCLEOTIDE SEQUENCE [LARGE SCALE GENOMIC DNA]</scope>
    <source>
        <strain evidence="2 3">NCTC9617</strain>
    </source>
</reference>
<evidence type="ECO:0000256" key="1">
    <source>
        <dbReference type="SAM" id="MobiDB-lite"/>
    </source>
</evidence>
<protein>
    <submittedName>
        <fullName evidence="2">Penicillin-binding protein 1b</fullName>
    </submittedName>
</protein>
<dbReference type="Proteomes" id="UP000255167">
    <property type="component" value="Unassembled WGS sequence"/>
</dbReference>
<evidence type="ECO:0000313" key="3">
    <source>
        <dbReference type="Proteomes" id="UP000255167"/>
    </source>
</evidence>
<sequence length="135" mass="15014">MTITWVGRDNNQPTKLYGASGAMSIYQRYLANQTPTPLVLTVPEDVVDMGVDSNGNFVCSGGMRSLPVWTTQPDALCRQGEMMQQQQLQQQEAKNPFNQSGQQPPPQQQQQQQPPKQQEKSDGVAGWIKDMFGSN</sequence>
<accession>A0A378FWJ7</accession>
<dbReference type="EMBL" id="UGNC01000005">
    <property type="protein sequence ID" value="STW48604.1"/>
    <property type="molecule type" value="Genomic_DNA"/>
</dbReference>
<dbReference type="SUPFAM" id="SSF56601">
    <property type="entry name" value="beta-lactamase/transpeptidase-like"/>
    <property type="match status" value="1"/>
</dbReference>
<feature type="compositionally biased region" description="Polar residues" evidence="1">
    <location>
        <begin position="92"/>
        <end position="101"/>
    </location>
</feature>
<dbReference type="AlphaFoldDB" id="A0A378FWJ7"/>
<name>A0A378FWJ7_KLEPN</name>